<proteinExistence type="predicted"/>
<dbReference type="Proteomes" id="UP000831692">
    <property type="component" value="Chromosome"/>
</dbReference>
<gene>
    <name evidence="1" type="ORF">ENLAB_17300</name>
</gene>
<sequence>MSYSPVIDYDNLYTASEKKNEEIGTPIFYVYIERGRNRVHYLPFTFLEHQKEKLRTLPTLRSQIEIDYYTRQFPLLDVKLIETMIFYYGVKQDNTAIIIRYEYDNQKKFYSINQKMMKSISMTRLKLN</sequence>
<protein>
    <submittedName>
        <fullName evidence="1">Uncharacterized protein</fullName>
    </submittedName>
</protein>
<dbReference type="EMBL" id="AP025635">
    <property type="protein sequence ID" value="BDG68166.1"/>
    <property type="molecule type" value="Genomic_DNA"/>
</dbReference>
<accession>A0ABM7XSV6</accession>
<name>A0ABM7XSV6_9ENTE</name>
<evidence type="ECO:0000313" key="2">
    <source>
        <dbReference type="Proteomes" id="UP000831692"/>
    </source>
</evidence>
<evidence type="ECO:0000313" key="1">
    <source>
        <dbReference type="EMBL" id="BDG68166.1"/>
    </source>
</evidence>
<organism evidence="1 2">
    <name type="scientific">Enterococcus innesii</name>
    <dbReference type="NCBI Taxonomy" id="2839759"/>
    <lineage>
        <taxon>Bacteria</taxon>
        <taxon>Bacillati</taxon>
        <taxon>Bacillota</taxon>
        <taxon>Bacilli</taxon>
        <taxon>Lactobacillales</taxon>
        <taxon>Enterococcaceae</taxon>
        <taxon>Enterococcus</taxon>
    </lineage>
</organism>
<reference evidence="1 2" key="1">
    <citation type="submission" date="2022-03" db="EMBL/GenBank/DDBJ databases">
        <title>Complete genome sequence of Enterococcus innesii DB-1.</title>
        <authorList>
            <person name="Fukuda D."/>
            <person name="Nolasco-Hipolito C."/>
        </authorList>
    </citation>
    <scope>NUCLEOTIDE SEQUENCE [LARGE SCALE GENOMIC DNA]</scope>
    <source>
        <strain evidence="1 2">DB-1</strain>
    </source>
</reference>
<keyword evidence="2" id="KW-1185">Reference proteome</keyword>